<keyword evidence="3" id="KW-1185">Reference proteome</keyword>
<name>A0ABP5UVI7_9ACTN</name>
<dbReference type="Proteomes" id="UP001501444">
    <property type="component" value="Unassembled WGS sequence"/>
</dbReference>
<dbReference type="Pfam" id="PF09983">
    <property type="entry name" value="JetD_C"/>
    <property type="match status" value="1"/>
</dbReference>
<comment type="caution">
    <text evidence="2">The sequence shown here is derived from an EMBL/GenBank/DDBJ whole genome shotgun (WGS) entry which is preliminary data.</text>
</comment>
<dbReference type="EMBL" id="BAAARV010000114">
    <property type="protein sequence ID" value="GAA2388716.1"/>
    <property type="molecule type" value="Genomic_DNA"/>
</dbReference>
<sequence>MSIAASHDHSLTPRAGRLAAELDAWDRRTITLAELWPLFARADPASSTRPTRRLDLAATIAALAEAGVVIPSKSLDRSAAPPLPIRLTLPAPTATASAAELARAVPWRPELAWAATARLTVGQIGVLQTINGWLRDRGRDRDVLPLRERSLEVFGYEKRLDALIGTSLFGPGRLTLDLLRTFRAHPPLPVRHVGSGPILLVVENADTFDSLSRVLPGTATNVGFVGWGAGGAFEASVLSVGELPDVRDIAYFGDLDADGLRIPAAAATAAAAEGLPAVRPAYGLYRLLLDCCAVQHGQPPVEPQRASEIAKWLEQLALPARTLLVNGQRIPQEAVSARVLMDAAATWAEDL</sequence>
<accession>A0ABP5UVI7</accession>
<organism evidence="2 3">
    <name type="scientific">Dactylosporangium salmoneum</name>
    <dbReference type="NCBI Taxonomy" id="53361"/>
    <lineage>
        <taxon>Bacteria</taxon>
        <taxon>Bacillati</taxon>
        <taxon>Actinomycetota</taxon>
        <taxon>Actinomycetes</taxon>
        <taxon>Micromonosporales</taxon>
        <taxon>Micromonosporaceae</taxon>
        <taxon>Dactylosporangium</taxon>
    </lineage>
</organism>
<protein>
    <recommendedName>
        <fullName evidence="1">Wadjet protein JetD C-terminal domain-containing protein</fullName>
    </recommendedName>
</protein>
<reference evidence="3" key="1">
    <citation type="journal article" date="2019" name="Int. J. Syst. Evol. Microbiol.">
        <title>The Global Catalogue of Microorganisms (GCM) 10K type strain sequencing project: providing services to taxonomists for standard genome sequencing and annotation.</title>
        <authorList>
            <consortium name="The Broad Institute Genomics Platform"/>
            <consortium name="The Broad Institute Genome Sequencing Center for Infectious Disease"/>
            <person name="Wu L."/>
            <person name="Ma J."/>
        </authorList>
    </citation>
    <scope>NUCLEOTIDE SEQUENCE [LARGE SCALE GENOMIC DNA]</scope>
    <source>
        <strain evidence="3">JCM 3272</strain>
    </source>
</reference>
<gene>
    <name evidence="2" type="ORF">GCM10010170_100040</name>
</gene>
<feature type="domain" description="Wadjet protein JetD C-terminal" evidence="1">
    <location>
        <begin position="199"/>
        <end position="264"/>
    </location>
</feature>
<evidence type="ECO:0000259" key="1">
    <source>
        <dbReference type="Pfam" id="PF09983"/>
    </source>
</evidence>
<dbReference type="RefSeq" id="WP_344619808.1">
    <property type="nucleotide sequence ID" value="NZ_BAAARV010000114.1"/>
</dbReference>
<evidence type="ECO:0000313" key="3">
    <source>
        <dbReference type="Proteomes" id="UP001501444"/>
    </source>
</evidence>
<dbReference type="InterPro" id="IPR024534">
    <property type="entry name" value="JetD_C"/>
</dbReference>
<evidence type="ECO:0000313" key="2">
    <source>
        <dbReference type="EMBL" id="GAA2388716.1"/>
    </source>
</evidence>
<proteinExistence type="predicted"/>